<dbReference type="RefSeq" id="WP_061518532.1">
    <property type="nucleotide sequence ID" value="NZ_JRUE01000121.1"/>
</dbReference>
<organism evidence="2 3">
    <name type="scientific">Acinetobacter venetianus</name>
    <dbReference type="NCBI Taxonomy" id="52133"/>
    <lineage>
        <taxon>Bacteria</taxon>
        <taxon>Pseudomonadati</taxon>
        <taxon>Pseudomonadota</taxon>
        <taxon>Gammaproteobacteria</taxon>
        <taxon>Moraxellales</taxon>
        <taxon>Moraxellaceae</taxon>
        <taxon>Acinetobacter</taxon>
    </lineage>
</organism>
<dbReference type="SUPFAM" id="SSF51658">
    <property type="entry name" value="Xylose isomerase-like"/>
    <property type="match status" value="1"/>
</dbReference>
<evidence type="ECO:0000256" key="1">
    <source>
        <dbReference type="HAMAP-Rule" id="MF_00697"/>
    </source>
</evidence>
<dbReference type="HAMAP" id="MF_00697">
    <property type="entry name" value="UPF0276"/>
    <property type="match status" value="1"/>
</dbReference>
<reference evidence="2 3" key="1">
    <citation type="journal article" date="2016" name="Sci. Rep.">
        <title>Genomic and phenotypic characterization of the species Acinetobacter venetianus.</title>
        <authorList>
            <person name="Fondi M."/>
            <person name="Maida I."/>
            <person name="Perrin E."/>
            <person name="Orlandini V."/>
            <person name="La Torre L."/>
            <person name="Bosi E."/>
            <person name="Negroni A."/>
            <person name="Zanaroli G."/>
            <person name="Fava F."/>
            <person name="Decorosi F."/>
            <person name="Giovannetti L."/>
            <person name="Viti C."/>
            <person name="Vaneechoutte M."/>
            <person name="Dijkshoorn L."/>
            <person name="Fani R."/>
        </authorList>
    </citation>
    <scope>NUCLEOTIDE SEQUENCE [LARGE SCALE GENOMIC DNA]</scope>
    <source>
        <strain evidence="2 3">LUH5627</strain>
    </source>
</reference>
<comment type="similarity">
    <text evidence="1">Belongs to the UPF0276 family.</text>
</comment>
<protein>
    <recommendedName>
        <fullName evidence="1">UPF0276 protein AVENLUH5627_01307</fullName>
    </recommendedName>
</protein>
<dbReference type="Pfam" id="PF05114">
    <property type="entry name" value="MbnB_TglH_ChrH"/>
    <property type="match status" value="1"/>
</dbReference>
<comment type="caution">
    <text evidence="2">The sequence shown here is derived from an EMBL/GenBank/DDBJ whole genome shotgun (WGS) entry which is preliminary data.</text>
</comment>
<dbReference type="PATRIC" id="fig|52133.18.peg.1356"/>
<dbReference type="EMBL" id="JRUE01000121">
    <property type="protein sequence ID" value="KXZ70604.1"/>
    <property type="molecule type" value="Genomic_DNA"/>
</dbReference>
<gene>
    <name evidence="2" type="ORF">AVENLUH5627_01307</name>
</gene>
<accession>A0A150HUK1</accession>
<evidence type="ECO:0000313" key="3">
    <source>
        <dbReference type="Proteomes" id="UP000075680"/>
    </source>
</evidence>
<dbReference type="PANTHER" id="PTHR42194">
    <property type="entry name" value="UPF0276 PROTEIN HI_1600"/>
    <property type="match status" value="1"/>
</dbReference>
<name>A0A150HUK1_9GAMM</name>
<evidence type="ECO:0000313" key="2">
    <source>
        <dbReference type="EMBL" id="KXZ70604.1"/>
    </source>
</evidence>
<dbReference type="PANTHER" id="PTHR42194:SF1">
    <property type="entry name" value="UPF0276 PROTEIN HI_1600"/>
    <property type="match status" value="1"/>
</dbReference>
<sequence>MVAFNGAGLGLRRDFIDTFLQADQHPDFIEVAPENWMGFGGRHAKLLAQCLEKSPLVCHGLSLSIGGPHPLNLEFVHQVRDFLKQHQVLTYSEHLSYTNDGGYLYDLLPIPMTEEAVDYVVERVLRVQDILGQRLVLENVSTYLMPNAEMSESDFVHEVITRADCELLLDVNNVYVNSKNHQTGAYAFIDAMPKDRIRYLHIAGHEQVSDDLLIDTHGENVCDPVWELLAYTYQTCGVKPTLLERDFNIPTWQQLQHELNIIKDLQNQFSYPQSLHTNTLNIINEVKI</sequence>
<dbReference type="Gene3D" id="3.20.20.150">
    <property type="entry name" value="Divalent-metal-dependent TIM barrel enzymes"/>
    <property type="match status" value="1"/>
</dbReference>
<dbReference type="InterPro" id="IPR007801">
    <property type="entry name" value="MbnB/TglH/ChrH"/>
</dbReference>
<dbReference type="Proteomes" id="UP000075680">
    <property type="component" value="Unassembled WGS sequence"/>
</dbReference>
<dbReference type="AlphaFoldDB" id="A0A150HUK1"/>
<dbReference type="NCBIfam" id="NF003818">
    <property type="entry name" value="PRK05409.1"/>
    <property type="match status" value="1"/>
</dbReference>
<proteinExistence type="inferred from homology"/>
<dbReference type="InterPro" id="IPR036237">
    <property type="entry name" value="Xyl_isomerase-like_sf"/>
</dbReference>